<dbReference type="InterPro" id="IPR017438">
    <property type="entry name" value="ATP-NAD_kinase_N"/>
</dbReference>
<dbReference type="Pfam" id="PF19279">
    <property type="entry name" value="YegS_C"/>
    <property type="match status" value="1"/>
</dbReference>
<evidence type="ECO:0000313" key="11">
    <source>
        <dbReference type="EMBL" id="GCE12336.1"/>
    </source>
</evidence>
<feature type="domain" description="DAGKc" evidence="10">
    <location>
        <begin position="1"/>
        <end position="133"/>
    </location>
</feature>
<evidence type="ECO:0000256" key="2">
    <source>
        <dbReference type="ARBA" id="ARBA00005983"/>
    </source>
</evidence>
<dbReference type="GO" id="GO:0005524">
    <property type="term" value="F:ATP binding"/>
    <property type="evidence" value="ECO:0007669"/>
    <property type="project" value="UniProtKB-KW"/>
</dbReference>
<evidence type="ECO:0000259" key="10">
    <source>
        <dbReference type="PROSITE" id="PS50146"/>
    </source>
</evidence>
<dbReference type="Gene3D" id="2.60.200.40">
    <property type="match status" value="1"/>
</dbReference>
<accession>A0A401ZZS5</accession>
<dbReference type="InterPro" id="IPR001206">
    <property type="entry name" value="Diacylglycerol_kinase_cat_dom"/>
</dbReference>
<dbReference type="RefSeq" id="WP_126579969.1">
    <property type="nucleotide sequence ID" value="NZ_BIFR01000001.1"/>
</dbReference>
<evidence type="ECO:0000256" key="1">
    <source>
        <dbReference type="ARBA" id="ARBA00001946"/>
    </source>
</evidence>
<dbReference type="Gene3D" id="3.40.50.10330">
    <property type="entry name" value="Probable inorganic polyphosphate/atp-NAD kinase, domain 1"/>
    <property type="match status" value="1"/>
</dbReference>
<dbReference type="Proteomes" id="UP000287352">
    <property type="component" value="Unassembled WGS sequence"/>
</dbReference>
<reference evidence="12" key="1">
    <citation type="submission" date="2018-12" db="EMBL/GenBank/DDBJ databases">
        <title>Tengunoibacter tsumagoiensis gen. nov., sp. nov., Dictyobacter kobayashii sp. nov., D. alpinus sp. nov., and D. joshuensis sp. nov. and description of Dictyobacteraceae fam. nov. within the order Ktedonobacterales isolated from Tengu-no-mugimeshi.</title>
        <authorList>
            <person name="Wang C.M."/>
            <person name="Zheng Y."/>
            <person name="Sakai Y."/>
            <person name="Toyoda A."/>
            <person name="Minakuchi Y."/>
            <person name="Abe K."/>
            <person name="Yokota A."/>
            <person name="Yabe S."/>
        </authorList>
    </citation>
    <scope>NUCLEOTIDE SEQUENCE [LARGE SCALE GENOMIC DNA]</scope>
    <source>
        <strain evidence="12">Uno3</strain>
    </source>
</reference>
<dbReference type="EMBL" id="BIFR01000001">
    <property type="protein sequence ID" value="GCE12336.1"/>
    <property type="molecule type" value="Genomic_DNA"/>
</dbReference>
<protein>
    <recommendedName>
        <fullName evidence="10">DAGKc domain-containing protein</fullName>
    </recommendedName>
</protein>
<dbReference type="PANTHER" id="PTHR12358">
    <property type="entry name" value="SPHINGOSINE KINASE"/>
    <property type="match status" value="1"/>
</dbReference>
<dbReference type="OrthoDB" id="142078at2"/>
<dbReference type="AlphaFoldDB" id="A0A401ZZS5"/>
<dbReference type="GO" id="GO:0005886">
    <property type="term" value="C:plasma membrane"/>
    <property type="evidence" value="ECO:0007669"/>
    <property type="project" value="TreeGrafter"/>
</dbReference>
<dbReference type="PANTHER" id="PTHR12358:SF106">
    <property type="entry name" value="LIPID KINASE YEGS"/>
    <property type="match status" value="1"/>
</dbReference>
<keyword evidence="5" id="KW-0418">Kinase</keyword>
<keyword evidence="6" id="KW-0067">ATP-binding</keyword>
<dbReference type="GO" id="GO:0004143">
    <property type="term" value="F:ATP-dependent diacylglycerol kinase activity"/>
    <property type="evidence" value="ECO:0007669"/>
    <property type="project" value="TreeGrafter"/>
</dbReference>
<dbReference type="SMART" id="SM00046">
    <property type="entry name" value="DAGKc"/>
    <property type="match status" value="1"/>
</dbReference>
<evidence type="ECO:0000256" key="5">
    <source>
        <dbReference type="ARBA" id="ARBA00022777"/>
    </source>
</evidence>
<evidence type="ECO:0000313" key="12">
    <source>
        <dbReference type="Proteomes" id="UP000287352"/>
    </source>
</evidence>
<sequence length="519" mass="56198">MRVKKASLLVNPRAGENVVKLPDVLAVLAAAGWKTEIALKEYGKHIIGLANKASQGKADLIIAQGGDGTLNQVVNGVMSVPKSRRSVVGILPGGTANVWAGEIGVPIEPVKAALALVNSKERSVDVGRLEIHSIQFPGEEARPVTGGNKKKIQKESKEIRHHFLLMAGIGIDAAIMGNVSKPLKYRVGPLAVGVSALKELPAHHTFPIEIQSVGAESTGDLLWKGEALQVVIGNTRSYAKANSIELTPDAYIDDGLLDVCVITAGDPLTTIQQISSLLLRQRPSNTSAEFFHGAHLQIKVPASISFHLDGSAVKLKDYLSKADYERLEQLEDASQVMVTYQFDAVPHALTVAIPQTYTNELFENGDEKHEHKGIVEAKQQHEHQPEGKLPETTMQHETEATETQSEPKESQHDESLRKELPDFVDSLVKNGRKVTVIAKTVNPEKKETYILAGSVHKDNTGEDVPVAVVLDAETTLFDHQGKSLKDIKTAIDSLQEGTLIIVEGSKSKRGVITARRAVL</sequence>
<evidence type="ECO:0000256" key="8">
    <source>
        <dbReference type="ARBA" id="ARBA00023264"/>
    </source>
</evidence>
<dbReference type="PROSITE" id="PS50146">
    <property type="entry name" value="DAGK"/>
    <property type="match status" value="1"/>
</dbReference>
<dbReference type="InterPro" id="IPR050187">
    <property type="entry name" value="Lipid_Phosphate_FormReg"/>
</dbReference>
<evidence type="ECO:0000256" key="6">
    <source>
        <dbReference type="ARBA" id="ARBA00022840"/>
    </source>
</evidence>
<comment type="cofactor">
    <cofactor evidence="1">
        <name>Mg(2+)</name>
        <dbReference type="ChEBI" id="CHEBI:18420"/>
    </cofactor>
</comment>
<gene>
    <name evidence="11" type="ORF">KTT_21950</name>
</gene>
<keyword evidence="8" id="KW-1208">Phospholipid metabolism</keyword>
<keyword evidence="7" id="KW-0594">Phospholipid biosynthesis</keyword>
<name>A0A401ZZS5_9CHLR</name>
<evidence type="ECO:0000256" key="4">
    <source>
        <dbReference type="ARBA" id="ARBA00022741"/>
    </source>
</evidence>
<dbReference type="SUPFAM" id="SSF111331">
    <property type="entry name" value="NAD kinase/diacylglycerol kinase-like"/>
    <property type="match status" value="1"/>
</dbReference>
<dbReference type="InterPro" id="IPR016064">
    <property type="entry name" value="NAD/diacylglycerol_kinase_sf"/>
</dbReference>
<keyword evidence="3" id="KW-0808">Transferase</keyword>
<dbReference type="Pfam" id="PF00781">
    <property type="entry name" value="DAGK_cat"/>
    <property type="match status" value="1"/>
</dbReference>
<keyword evidence="4" id="KW-0547">Nucleotide-binding</keyword>
<keyword evidence="7" id="KW-0444">Lipid biosynthesis</keyword>
<proteinExistence type="inferred from homology"/>
<evidence type="ECO:0000256" key="7">
    <source>
        <dbReference type="ARBA" id="ARBA00023209"/>
    </source>
</evidence>
<evidence type="ECO:0000256" key="9">
    <source>
        <dbReference type="SAM" id="MobiDB-lite"/>
    </source>
</evidence>
<dbReference type="InterPro" id="IPR045540">
    <property type="entry name" value="YegS/DAGK_C"/>
</dbReference>
<organism evidence="11 12">
    <name type="scientific">Tengunoibacter tsumagoiensis</name>
    <dbReference type="NCBI Taxonomy" id="2014871"/>
    <lineage>
        <taxon>Bacteria</taxon>
        <taxon>Bacillati</taxon>
        <taxon>Chloroflexota</taxon>
        <taxon>Ktedonobacteria</taxon>
        <taxon>Ktedonobacterales</taxon>
        <taxon>Dictyobacteraceae</taxon>
        <taxon>Tengunoibacter</taxon>
    </lineage>
</organism>
<dbReference type="GO" id="GO:0008654">
    <property type="term" value="P:phospholipid biosynthetic process"/>
    <property type="evidence" value="ECO:0007669"/>
    <property type="project" value="UniProtKB-KW"/>
</dbReference>
<feature type="region of interest" description="Disordered" evidence="9">
    <location>
        <begin position="376"/>
        <end position="418"/>
    </location>
</feature>
<keyword evidence="12" id="KW-1185">Reference proteome</keyword>
<evidence type="ECO:0000256" key="3">
    <source>
        <dbReference type="ARBA" id="ARBA00022679"/>
    </source>
</evidence>
<comment type="similarity">
    <text evidence="2">Belongs to the diacylglycerol/lipid kinase family.</text>
</comment>
<comment type="caution">
    <text evidence="11">The sequence shown here is derived from an EMBL/GenBank/DDBJ whole genome shotgun (WGS) entry which is preliminary data.</text>
</comment>
<keyword evidence="7" id="KW-0443">Lipid metabolism</keyword>